<protein>
    <submittedName>
        <fullName evidence="3">Uncharacterized protein</fullName>
    </submittedName>
</protein>
<evidence type="ECO:0000256" key="2">
    <source>
        <dbReference type="SAM" id="Phobius"/>
    </source>
</evidence>
<dbReference type="Proteomes" id="UP000007978">
    <property type="component" value="Chromosome 3"/>
</dbReference>
<dbReference type="HOGENOM" id="CLU_007916_0_0_1"/>
<organism evidence="3 4">
    <name type="scientific">Fusarium pseudograminearum (strain CS3096)</name>
    <name type="common">Wheat and barley crown-rot fungus</name>
    <dbReference type="NCBI Taxonomy" id="1028729"/>
    <lineage>
        <taxon>Eukaryota</taxon>
        <taxon>Fungi</taxon>
        <taxon>Dikarya</taxon>
        <taxon>Ascomycota</taxon>
        <taxon>Pezizomycotina</taxon>
        <taxon>Sordariomycetes</taxon>
        <taxon>Hypocreomycetidae</taxon>
        <taxon>Hypocreales</taxon>
        <taxon>Nectriaceae</taxon>
        <taxon>Fusarium</taxon>
    </lineage>
</organism>
<keyword evidence="2" id="KW-0812">Transmembrane</keyword>
<evidence type="ECO:0000313" key="4">
    <source>
        <dbReference type="Proteomes" id="UP000007978"/>
    </source>
</evidence>
<sequence>MSSWETAALRLHSNVAADSTPSSSHKSLPPLPKQKTKIGTVADVKEVPGEEESTKIKGWKPLSLSTPILLAVIALTILLAIAVETLAQRSASQGGLALSPSLKDMPEYARISYLYAPTIIAVLYSMIWSWIDLDVKRMQPWFELSKRDGVTAENSLFLDYQYDFVGLVPFKAAKQRHWPVFFGGTAMVMVFWLLTPLQSALLGTEVVTRVEPGTIGIRSQLLPVEDHMLRLDPEFLNHGYATGWLGQPFPPFMTSKYALLPFYIDSDETIPGTETNWTAETTKLSTELNCWSADIYNQREQPETTGREFLDGKGCNVTLSMLTIMDFSMYYVGYYSNPYADYCLGSPSCRTKDAPHQFLAVWVQGDRVPGKTLPNYNITGLFCQPTYYKQRVLAKVKSSTYEPDTDTIEAISDREILTDKEFNSTTFEYLLANGVTENIPVRDYPFTTVVEQHPRLNGTGLALPVSNMVGYALAGRDVPTTDYSSPDFLAKVYNEAHQYLFSLAVNQLLVNETKMANNTATIDFELTGVVVSRVFATCVESLLAVVALFTACILWLCRAAPSNLPMNPSSITRYIDIFRNSPELLESFSSMDNATEEALFEDFRQDNVRLLLDSKSNSTQVFLDKFIQRSSDSQSRIHGSPKGYYDPIRPLALRQWSGLLFVLALVGAMVGLSYLKEQEKALNGLPRPSQNFEVLQILENYIPTAFATLVEPFWVLLNRLLCVLQPFRDLWKGKAKASSTVDATYTSIPPQLVLWRAIKSKHMILALVCAMALLANLLAVGLGSLFNEAPMIAGYAENLVPAYAPKFDNDSVNTFSMFLSSNLITTHLYQDQYYVAMANMSSGTPLPPWVSKDYYFHRHKIDPSRNKHTGDVYNLQARGYGSRGNCTGWPTRRLPLANGEDFDKNGAFVDVPEDHCPDLVDYASRRLRDSSTDHSVGLSAIELSGTIGSRSGPQPCGRSLILGWGRMPTAEDVNSTLDFSFMKCRPVFETAMFNLTVDMEGHVISYNRTSELEATLDNPDSEAQSDIIFQVTNQYWNNPRLQFHNDTTIRDWMSYLIMASTNGSRAIVDPKSPVPDPKNLLPYVEDIYRRVFAIMLSLNEQLFDHSQEEKPTAVTRKTQEIRIFMEDASFIITMTILAINTCVALLFYSRAVPSVLPRMPTTIGSVLAYVASSRLVSPAFNLTPGNSTRTFSFGRYIGRDKDVHIGIEMDPHVVPVDPQSLKPKENSIGRLFFRKKKSKERRVSDGTWL</sequence>
<dbReference type="InterPro" id="IPR021840">
    <property type="entry name" value="DUF3433"/>
</dbReference>
<dbReference type="OrthoDB" id="3248909at2759"/>
<gene>
    <name evidence="3" type="ORF">FPSE_04242</name>
</gene>
<evidence type="ECO:0000256" key="1">
    <source>
        <dbReference type="SAM" id="MobiDB-lite"/>
    </source>
</evidence>
<accession>K3VLU0</accession>
<keyword evidence="2" id="KW-1133">Transmembrane helix</keyword>
<keyword evidence="4" id="KW-1185">Reference proteome</keyword>
<feature type="transmembrane region" description="Helical" evidence="2">
    <location>
        <begin position="177"/>
        <end position="194"/>
    </location>
</feature>
<feature type="transmembrane region" description="Helical" evidence="2">
    <location>
        <begin position="1128"/>
        <end position="1148"/>
    </location>
</feature>
<dbReference type="EMBL" id="AFNW01000084">
    <property type="protein sequence ID" value="EKJ75599.1"/>
    <property type="molecule type" value="Genomic_DNA"/>
</dbReference>
<dbReference type="PANTHER" id="PTHR37544:SF3">
    <property type="entry name" value="SPRAY"/>
    <property type="match status" value="1"/>
</dbReference>
<feature type="transmembrane region" description="Helical" evidence="2">
    <location>
        <begin position="108"/>
        <end position="131"/>
    </location>
</feature>
<feature type="transmembrane region" description="Helical" evidence="2">
    <location>
        <begin position="764"/>
        <end position="786"/>
    </location>
</feature>
<feature type="region of interest" description="Disordered" evidence="1">
    <location>
        <begin position="14"/>
        <end position="37"/>
    </location>
</feature>
<dbReference type="KEGG" id="fpu:FPSE_04242"/>
<dbReference type="Pfam" id="PF11915">
    <property type="entry name" value="DUF3433"/>
    <property type="match status" value="2"/>
</dbReference>
<feature type="transmembrane region" description="Helical" evidence="2">
    <location>
        <begin position="656"/>
        <end position="675"/>
    </location>
</feature>
<dbReference type="PANTHER" id="PTHR37544">
    <property type="entry name" value="SPRAY-RELATED"/>
    <property type="match status" value="1"/>
</dbReference>
<proteinExistence type="predicted"/>
<feature type="transmembrane region" description="Helical" evidence="2">
    <location>
        <begin position="68"/>
        <end position="87"/>
    </location>
</feature>
<dbReference type="eggNOG" id="ENOG502RXBF">
    <property type="taxonomic scope" value="Eukaryota"/>
</dbReference>
<keyword evidence="2" id="KW-0472">Membrane</keyword>
<dbReference type="RefSeq" id="XP_009255635.1">
    <property type="nucleotide sequence ID" value="XM_009257360.1"/>
</dbReference>
<reference evidence="3 4" key="1">
    <citation type="journal article" date="2012" name="PLoS Pathog.">
        <title>Comparative pathogenomics reveals horizontally acquired novel virulence genes in fungi infecting cereal hosts.</title>
        <authorList>
            <person name="Gardiner D.M."/>
            <person name="McDonald M.C."/>
            <person name="Covarelli L."/>
            <person name="Solomon P.S."/>
            <person name="Rusu A.G."/>
            <person name="Marshall M."/>
            <person name="Kazan K."/>
            <person name="Chakraborty S."/>
            <person name="McDonald B.A."/>
            <person name="Manners J.M."/>
        </authorList>
    </citation>
    <scope>NUCLEOTIDE SEQUENCE [LARGE SCALE GENOMIC DNA]</scope>
    <source>
        <strain evidence="3 4">CS3096</strain>
    </source>
</reference>
<comment type="caution">
    <text evidence="3">The sequence shown here is derived from an EMBL/GenBank/DDBJ whole genome shotgun (WGS) entry which is preliminary data.</text>
</comment>
<dbReference type="AlphaFoldDB" id="K3VLU0"/>
<dbReference type="GeneID" id="20362860"/>
<name>K3VLU0_FUSPC</name>
<evidence type="ECO:0000313" key="3">
    <source>
        <dbReference type="EMBL" id="EKJ75599.1"/>
    </source>
</evidence>